<keyword evidence="2" id="KW-0812">Transmembrane</keyword>
<sequence>MTVTSQPAPAAEACSSSESTAAPLKSPRTARFAEATTIISPIEPFDPEKSSFAKSSEQSQGKHNVSDVGFGYVNVRELGQGTSQVHLPATPLKCALKTPNSVARNFNILSPTFKEEYILDKQEKTTEKSNEKDLKIKTRVRAAKAVLRFVNFGCSLIVLSILATTLTVFNATKTLPPRNNLPPWAIGTNPWPQYLLIALASVSLFACLIVFWGYYKGGHKRAQKLAVYYSVFSVAFFVFSLIMWVVGAAVFQNAKASGNGKDLWGWSCQQNTRAQLFQNDVNYSLICRLMDWTLVCSIIEIVIEVLVILIYAVVFYRFWSKRRLRKTMDLRDKARSNLYLAQLRLQSAPNTSGFASPRFPKSPYNWPMPKYEDSFSAAEKGEYYPTQYATAQPSTNPLPTVQLQPPPARAPSTTPKPAQGMFSTPAPTQKERVNDHIGAAPGEPTYDAVPIPGAYSRLNADISLPPAAHR</sequence>
<feature type="transmembrane region" description="Helical" evidence="2">
    <location>
        <begin position="292"/>
        <end position="319"/>
    </location>
</feature>
<dbReference type="Proteomes" id="UP000319663">
    <property type="component" value="Unassembled WGS sequence"/>
</dbReference>
<feature type="compositionally biased region" description="Low complexity" evidence="1">
    <location>
        <begin position="1"/>
        <end position="23"/>
    </location>
</feature>
<accession>A0A507QP63</accession>
<dbReference type="EMBL" id="VIFY01000190">
    <property type="protein sequence ID" value="TQB68780.1"/>
    <property type="molecule type" value="Genomic_DNA"/>
</dbReference>
<dbReference type="AlphaFoldDB" id="A0A507QP63"/>
<proteinExistence type="predicted"/>
<feature type="compositionally biased region" description="Polar residues" evidence="1">
    <location>
        <begin position="389"/>
        <end position="403"/>
    </location>
</feature>
<dbReference type="STRING" id="5098.A0A507QP63"/>
<evidence type="ECO:0000313" key="3">
    <source>
        <dbReference type="EMBL" id="TQB68780.1"/>
    </source>
</evidence>
<evidence type="ECO:0008006" key="5">
    <source>
        <dbReference type="Google" id="ProtNLM"/>
    </source>
</evidence>
<gene>
    <name evidence="3" type="ORF">MPDQ_002822</name>
</gene>
<keyword evidence="2" id="KW-1133">Transmembrane helix</keyword>
<reference evidence="3 4" key="1">
    <citation type="submission" date="2019-06" db="EMBL/GenBank/DDBJ databases">
        <title>Wine fermentation using esterase from Monascus purpureus.</title>
        <authorList>
            <person name="Geng C."/>
            <person name="Zhang Y."/>
        </authorList>
    </citation>
    <scope>NUCLEOTIDE SEQUENCE [LARGE SCALE GENOMIC DNA]</scope>
    <source>
        <strain evidence="3">HQ1</strain>
    </source>
</reference>
<name>A0A507QP63_MONPU</name>
<evidence type="ECO:0000313" key="4">
    <source>
        <dbReference type="Proteomes" id="UP000319663"/>
    </source>
</evidence>
<organism evidence="3 4">
    <name type="scientific">Monascus purpureus</name>
    <name type="common">Red mold</name>
    <name type="synonym">Monascus anka</name>
    <dbReference type="NCBI Taxonomy" id="5098"/>
    <lineage>
        <taxon>Eukaryota</taxon>
        <taxon>Fungi</taxon>
        <taxon>Dikarya</taxon>
        <taxon>Ascomycota</taxon>
        <taxon>Pezizomycotina</taxon>
        <taxon>Eurotiomycetes</taxon>
        <taxon>Eurotiomycetidae</taxon>
        <taxon>Eurotiales</taxon>
        <taxon>Aspergillaceae</taxon>
        <taxon>Monascus</taxon>
    </lineage>
</organism>
<feature type="region of interest" description="Disordered" evidence="1">
    <location>
        <begin position="389"/>
        <end position="430"/>
    </location>
</feature>
<comment type="caution">
    <text evidence="3">The sequence shown here is derived from an EMBL/GenBank/DDBJ whole genome shotgun (WGS) entry which is preliminary data.</text>
</comment>
<dbReference type="PANTHER" id="PTHR42069">
    <property type="entry name" value="HYPHAL ANASTAMOSIS-8 PROTEIN"/>
    <property type="match status" value="1"/>
</dbReference>
<protein>
    <recommendedName>
        <fullName evidence="5">MARVEL domain-containing protein</fullName>
    </recommendedName>
</protein>
<keyword evidence="4" id="KW-1185">Reference proteome</keyword>
<keyword evidence="2" id="KW-0472">Membrane</keyword>
<feature type="region of interest" description="Disordered" evidence="1">
    <location>
        <begin position="1"/>
        <end position="63"/>
    </location>
</feature>
<feature type="compositionally biased region" description="Polar residues" evidence="1">
    <location>
        <begin position="52"/>
        <end position="63"/>
    </location>
</feature>
<dbReference type="OrthoDB" id="5420724at2759"/>
<feature type="transmembrane region" description="Helical" evidence="2">
    <location>
        <begin position="227"/>
        <end position="251"/>
    </location>
</feature>
<evidence type="ECO:0000256" key="1">
    <source>
        <dbReference type="SAM" id="MobiDB-lite"/>
    </source>
</evidence>
<evidence type="ECO:0000256" key="2">
    <source>
        <dbReference type="SAM" id="Phobius"/>
    </source>
</evidence>
<feature type="transmembrane region" description="Helical" evidence="2">
    <location>
        <begin position="191"/>
        <end position="215"/>
    </location>
</feature>
<feature type="transmembrane region" description="Helical" evidence="2">
    <location>
        <begin position="145"/>
        <end position="171"/>
    </location>
</feature>
<feature type="compositionally biased region" description="Polar residues" evidence="1">
    <location>
        <begin position="411"/>
        <end position="427"/>
    </location>
</feature>
<dbReference type="PANTHER" id="PTHR42069:SF1">
    <property type="entry name" value="MARVEL DOMAIN-CONTAINING PROTEIN"/>
    <property type="match status" value="1"/>
</dbReference>